<evidence type="ECO:0000259" key="2">
    <source>
        <dbReference type="Pfam" id="PF00535"/>
    </source>
</evidence>
<dbReference type="Gene3D" id="3.90.550.10">
    <property type="entry name" value="Spore Coat Polysaccharide Biosynthesis Protein SpsA, Chain A"/>
    <property type="match status" value="1"/>
</dbReference>
<feature type="domain" description="Glycosyltransferase 2-like" evidence="2">
    <location>
        <begin position="405"/>
        <end position="569"/>
    </location>
</feature>
<dbReference type="InterPro" id="IPR001173">
    <property type="entry name" value="Glyco_trans_2-like"/>
</dbReference>
<dbReference type="InterPro" id="IPR029044">
    <property type="entry name" value="Nucleotide-diphossugar_trans"/>
</dbReference>
<reference evidence="3 4" key="1">
    <citation type="journal article" date="2018" name="Syst. Appl. Microbiol.">
        <title>Corynebacterium heidelbergense sp. nov., isolated from the preen glands of Egyptian geese (Alopochen aegyptiacus).</title>
        <authorList>
            <person name="Braun M.S."/>
            <person name="Wang E."/>
            <person name="Zimmermann S."/>
            <person name="Wink M."/>
        </authorList>
    </citation>
    <scope>NUCLEOTIDE SEQUENCE [LARGE SCALE GENOMIC DNA]</scope>
    <source>
        <strain evidence="3 4">DSM 104638</strain>
    </source>
</reference>
<feature type="compositionally biased region" description="Low complexity" evidence="1">
    <location>
        <begin position="177"/>
        <end position="191"/>
    </location>
</feature>
<accession>A0A364VD53</accession>
<name>A0A364VD53_9CORY</name>
<dbReference type="SUPFAM" id="SSF53448">
    <property type="entry name" value="Nucleotide-diphospho-sugar transferases"/>
    <property type="match status" value="1"/>
</dbReference>
<evidence type="ECO:0000313" key="3">
    <source>
        <dbReference type="EMBL" id="RAV34585.1"/>
    </source>
</evidence>
<dbReference type="PANTHER" id="PTHR43685:SF2">
    <property type="entry name" value="GLYCOSYLTRANSFERASE 2-LIKE DOMAIN-CONTAINING PROTEIN"/>
    <property type="match status" value="1"/>
</dbReference>
<comment type="caution">
    <text evidence="3">The sequence shown here is derived from an EMBL/GenBank/DDBJ whole genome shotgun (WGS) entry which is preliminary data.</text>
</comment>
<dbReference type="RefSeq" id="WP_112768912.1">
    <property type="nucleotide sequence ID" value="NZ_PHQP01000010.1"/>
</dbReference>
<gene>
    <name evidence="3" type="ORF">CWC39_02335</name>
</gene>
<evidence type="ECO:0000256" key="1">
    <source>
        <dbReference type="SAM" id="MobiDB-lite"/>
    </source>
</evidence>
<organism evidence="3 4">
    <name type="scientific">Corynebacterium heidelbergense</name>
    <dbReference type="NCBI Taxonomy" id="2055947"/>
    <lineage>
        <taxon>Bacteria</taxon>
        <taxon>Bacillati</taxon>
        <taxon>Actinomycetota</taxon>
        <taxon>Actinomycetes</taxon>
        <taxon>Mycobacteriales</taxon>
        <taxon>Corynebacteriaceae</taxon>
        <taxon>Corynebacterium</taxon>
    </lineage>
</organism>
<dbReference type="InterPro" id="IPR050834">
    <property type="entry name" value="Glycosyltransf_2"/>
</dbReference>
<feature type="region of interest" description="Disordered" evidence="1">
    <location>
        <begin position="161"/>
        <end position="198"/>
    </location>
</feature>
<feature type="region of interest" description="Disordered" evidence="1">
    <location>
        <begin position="377"/>
        <end position="399"/>
    </location>
</feature>
<dbReference type="AlphaFoldDB" id="A0A364VD53"/>
<protein>
    <recommendedName>
        <fullName evidence="2">Glycosyltransferase 2-like domain-containing protein</fullName>
    </recommendedName>
</protein>
<dbReference type="Proteomes" id="UP000251047">
    <property type="component" value="Unassembled WGS sequence"/>
</dbReference>
<dbReference type="OrthoDB" id="4120491at2"/>
<evidence type="ECO:0000313" key="4">
    <source>
        <dbReference type="Proteomes" id="UP000251047"/>
    </source>
</evidence>
<dbReference type="EMBL" id="PHQP01000010">
    <property type="protein sequence ID" value="RAV34585.1"/>
    <property type="molecule type" value="Genomic_DNA"/>
</dbReference>
<dbReference type="PANTHER" id="PTHR43685">
    <property type="entry name" value="GLYCOSYLTRANSFERASE"/>
    <property type="match status" value="1"/>
</dbReference>
<dbReference type="Pfam" id="PF00535">
    <property type="entry name" value="Glycos_transf_2"/>
    <property type="match status" value="1"/>
</dbReference>
<dbReference type="Gene3D" id="3.40.50.2000">
    <property type="entry name" value="Glycogen Phosphorylase B"/>
    <property type="match status" value="2"/>
</dbReference>
<dbReference type="SUPFAM" id="SSF53756">
    <property type="entry name" value="UDP-Glycosyltransferase/glycogen phosphorylase"/>
    <property type="match status" value="1"/>
</dbReference>
<sequence length="873" mass="95503">MAHEHRPEAHQHRPEAHIIIGPDEHGVVEYALGLHAHCPGALVREPDPARIADVRRRLAEFRRVHVTFTDHLFGPSPSQAVDNLLALVEGKKLSVSFHDVPQPAEGEQRYARRRAAYGRLVQRADVVVTNSRAEAAELAAAAADYGGGGEPARWRAKIGVVPLPLPQPGNANATDLQQQKQQPQQQQPHQQRPTHPEGTPAVLGILGFVYPGKGHEDVISALASLPQPRPVLRNLGGVSAGHEQFADSLHDLAGQGRVDYEHTGYLAQEELTRQMARVDIPVCAHRHVSASGSLMQWLAAGRRVLVAHSPYAREIAEDFGEQVVLVEPGEWSSAMAAAIKDPRFAARYEPRPWGWPEVANAVEARWAQQWGSATELALNPPAERVTGDGPTRRDASARSQPSVAVVMPYYQDPAGLDAVLGALGKQDYCGPLRVVLADDGSPDPLDPTVLQAQWDLPITCVRQEDRGFRAAAARNLGARAADAADILLFLDGDTVPESRYVSAMVEALDEDPRAVVVGARAHDVPGQAQPSVPEWLAEGWRSTVNLREAGETSFRFLISATWGMWRNFFDECGGFDATLIGYGGEDWELAWQAWQRGGVLRHQPLARAVHRGADWAGRSEGALDRACVEKNAETVALAHRIAHPEFRPPGVLFDVPEIVFHLGPLDPGMRPGHLALGIQRLLQCADCTIHINPADAPDPRRSAPHPPWWAAELASVRELYAADPRVQWHSDPTGSSAETGARLRGQSRFSVDIVDLNRFLAALRARARAEQTDEGTSLATALTHVARRGGRAQWWVSTPQTGEEKRERVLVLVAEVVSTRRRAWERLERAGRRVTLPGPVGLFSDLPDEDLGEGDLAETAAPLRLEALFGKWH</sequence>
<proteinExistence type="predicted"/>